<evidence type="ECO:0000313" key="4">
    <source>
        <dbReference type="EMBL" id="VVA24170.1"/>
    </source>
</evidence>
<dbReference type="EMBL" id="CABIKO010000079">
    <property type="protein sequence ID" value="VVA24170.1"/>
    <property type="molecule type" value="Genomic_DNA"/>
</dbReference>
<dbReference type="InterPro" id="IPR012337">
    <property type="entry name" value="RNaseH-like_sf"/>
</dbReference>
<dbReference type="GO" id="GO:0003676">
    <property type="term" value="F:nucleic acid binding"/>
    <property type="evidence" value="ECO:0007669"/>
    <property type="project" value="InterPro"/>
</dbReference>
<evidence type="ECO:0000259" key="3">
    <source>
        <dbReference type="Pfam" id="PF13966"/>
    </source>
</evidence>
<dbReference type="Gene3D" id="3.30.420.10">
    <property type="entry name" value="Ribonuclease H-like superfamily/Ribonuclease H"/>
    <property type="match status" value="1"/>
</dbReference>
<name>A0A5E4F9M6_PRUDU</name>
<dbReference type="CDD" id="cd06222">
    <property type="entry name" value="RNase_H_like"/>
    <property type="match status" value="1"/>
</dbReference>
<evidence type="ECO:0000256" key="1">
    <source>
        <dbReference type="SAM" id="Phobius"/>
    </source>
</evidence>
<dbReference type="Pfam" id="PF13966">
    <property type="entry name" value="zf-RVT"/>
    <property type="match status" value="1"/>
</dbReference>
<dbReference type="InParanoid" id="A0A5E4F9M6"/>
<evidence type="ECO:0000259" key="2">
    <source>
        <dbReference type="Pfam" id="PF13456"/>
    </source>
</evidence>
<dbReference type="OMA" id="ITTFDEW"/>
<dbReference type="GO" id="GO:0004523">
    <property type="term" value="F:RNA-DNA hybrid ribonuclease activity"/>
    <property type="evidence" value="ECO:0007669"/>
    <property type="project" value="InterPro"/>
</dbReference>
<protein>
    <recommendedName>
        <fullName evidence="6">RNase H type-1 domain-containing protein</fullName>
    </recommendedName>
</protein>
<proteinExistence type="predicted"/>
<dbReference type="Gramene" id="VVA24170">
    <property type="protein sequence ID" value="VVA24170"/>
    <property type="gene ID" value="Prudul26B035326"/>
</dbReference>
<evidence type="ECO:0008006" key="6">
    <source>
        <dbReference type="Google" id="ProtNLM"/>
    </source>
</evidence>
<keyword evidence="1" id="KW-1133">Transmembrane helix</keyword>
<feature type="transmembrane region" description="Helical" evidence="1">
    <location>
        <begin position="320"/>
        <end position="341"/>
    </location>
</feature>
<reference evidence="5" key="1">
    <citation type="journal article" date="2020" name="Plant J.">
        <title>Transposons played a major role in the diversification between the closely related almond and peach genomes: results from the almond genome sequence.</title>
        <authorList>
            <person name="Alioto T."/>
            <person name="Alexiou K.G."/>
            <person name="Bardil A."/>
            <person name="Barteri F."/>
            <person name="Castanera R."/>
            <person name="Cruz F."/>
            <person name="Dhingra A."/>
            <person name="Duval H."/>
            <person name="Fernandez I Marti A."/>
            <person name="Frias L."/>
            <person name="Galan B."/>
            <person name="Garcia J.L."/>
            <person name="Howad W."/>
            <person name="Gomez-Garrido J."/>
            <person name="Gut M."/>
            <person name="Julca I."/>
            <person name="Morata J."/>
            <person name="Puigdomenech P."/>
            <person name="Ribeca P."/>
            <person name="Rubio Cabetas M.J."/>
            <person name="Vlasova A."/>
            <person name="Wirthensohn M."/>
            <person name="Garcia-Mas J."/>
            <person name="Gabaldon T."/>
            <person name="Casacuberta J.M."/>
            <person name="Arus P."/>
        </authorList>
    </citation>
    <scope>NUCLEOTIDE SEQUENCE [LARGE SCALE GENOMIC DNA]</scope>
    <source>
        <strain evidence="5">cv. Texas</strain>
    </source>
</reference>
<dbReference type="InterPro" id="IPR002156">
    <property type="entry name" value="RNaseH_domain"/>
</dbReference>
<accession>A0A5E4F9M6</accession>
<feature type="domain" description="RNase H type-1" evidence="2">
    <location>
        <begin position="174"/>
        <end position="294"/>
    </location>
</feature>
<sequence>MPVGGGCESDRLVWPFSVSGCYSVKTGYKLIHPCYHPNHRHTRASGSHCVSKKVWKQIWCSPLTPKIKNFIWLAVKGCLPTKAILFRRHLGSSPLCPVREKKPKTIKHLLLYCIWTSSVWFGSLLCYRVDMHSITTFDEWLLGATSKLDKTNSNWVVDTIQRWLPPSQATLKLNVDATWDKKTLIAGLRAVIRDEHGNFIRGAGKVRLASSSVEAEAQAALYGLVVASDLGNVHLECEFDSRELILSVKGNIQKGRWTIYPFLAALKEKCRIFGSCSWKWIPRKANKAADAAAIEAKRKMCDEVWISRPPSSLSGSDARLLDGVLVVIVLAGVFVVFSLGWSSLGGFSSYCEELLGSL</sequence>
<dbReference type="PANTHER" id="PTHR47074:SF73">
    <property type="entry name" value="OS04G0448401 PROTEIN"/>
    <property type="match status" value="1"/>
</dbReference>
<dbReference type="InterPro" id="IPR052929">
    <property type="entry name" value="RNase_H-like_EbsB-rel"/>
</dbReference>
<dbReference type="Pfam" id="PF13456">
    <property type="entry name" value="RVT_3"/>
    <property type="match status" value="1"/>
</dbReference>
<evidence type="ECO:0000313" key="5">
    <source>
        <dbReference type="Proteomes" id="UP000327085"/>
    </source>
</evidence>
<dbReference type="InterPro" id="IPR036397">
    <property type="entry name" value="RNaseH_sf"/>
</dbReference>
<dbReference type="InterPro" id="IPR044730">
    <property type="entry name" value="RNase_H-like_dom_plant"/>
</dbReference>
<feature type="domain" description="Reverse transcriptase zinc-binding" evidence="3">
    <location>
        <begin position="43"/>
        <end position="120"/>
    </location>
</feature>
<gene>
    <name evidence="4" type="ORF">ALMOND_2B035326</name>
</gene>
<keyword evidence="1" id="KW-0812">Transmembrane</keyword>
<dbReference type="PANTHER" id="PTHR47074">
    <property type="entry name" value="BNAC02G40300D PROTEIN"/>
    <property type="match status" value="1"/>
</dbReference>
<dbReference type="Proteomes" id="UP000327085">
    <property type="component" value="Chromosome 1"/>
</dbReference>
<keyword evidence="1" id="KW-0472">Membrane</keyword>
<organism evidence="4 5">
    <name type="scientific">Prunus dulcis</name>
    <name type="common">Almond</name>
    <name type="synonym">Amygdalus dulcis</name>
    <dbReference type="NCBI Taxonomy" id="3755"/>
    <lineage>
        <taxon>Eukaryota</taxon>
        <taxon>Viridiplantae</taxon>
        <taxon>Streptophyta</taxon>
        <taxon>Embryophyta</taxon>
        <taxon>Tracheophyta</taxon>
        <taxon>Spermatophyta</taxon>
        <taxon>Magnoliopsida</taxon>
        <taxon>eudicotyledons</taxon>
        <taxon>Gunneridae</taxon>
        <taxon>Pentapetalae</taxon>
        <taxon>rosids</taxon>
        <taxon>fabids</taxon>
        <taxon>Rosales</taxon>
        <taxon>Rosaceae</taxon>
        <taxon>Amygdaloideae</taxon>
        <taxon>Amygdaleae</taxon>
        <taxon>Prunus</taxon>
    </lineage>
</organism>
<dbReference type="AlphaFoldDB" id="A0A5E4F9M6"/>
<dbReference type="SUPFAM" id="SSF53098">
    <property type="entry name" value="Ribonuclease H-like"/>
    <property type="match status" value="1"/>
</dbReference>
<dbReference type="InterPro" id="IPR026960">
    <property type="entry name" value="RVT-Znf"/>
</dbReference>